<feature type="transmembrane region" description="Helical" evidence="2">
    <location>
        <begin position="126"/>
        <end position="148"/>
    </location>
</feature>
<feature type="transmembrane region" description="Helical" evidence="2">
    <location>
        <begin position="96"/>
        <end position="119"/>
    </location>
</feature>
<evidence type="ECO:0000256" key="1">
    <source>
        <dbReference type="SAM" id="MobiDB-lite"/>
    </source>
</evidence>
<dbReference type="AlphaFoldDB" id="A0A1Q8WXS4"/>
<feature type="transmembrane region" description="Helical" evidence="2">
    <location>
        <begin position="53"/>
        <end position="76"/>
    </location>
</feature>
<reference evidence="3 4" key="1">
    <citation type="submission" date="2016-12" db="EMBL/GenBank/DDBJ databases">
        <title>Genomic comparison of strains in the 'Actinomyces naeslundii' group.</title>
        <authorList>
            <person name="Mughal S.R."/>
            <person name="Do T."/>
            <person name="Gilbert S.C."/>
            <person name="Witherden E.A."/>
            <person name="Didelot X."/>
            <person name="Beighton D."/>
        </authorList>
    </citation>
    <scope>NUCLEOTIDE SEQUENCE [LARGE SCALE GENOMIC DNA]</scope>
    <source>
        <strain evidence="3 4">WE8B-23</strain>
    </source>
</reference>
<name>A0A1Q8WXS4_9ACTO</name>
<comment type="caution">
    <text evidence="3">The sequence shown here is derived from an EMBL/GenBank/DDBJ whole genome shotgun (WGS) entry which is preliminary data.</text>
</comment>
<feature type="region of interest" description="Disordered" evidence="1">
    <location>
        <begin position="1"/>
        <end position="32"/>
    </location>
</feature>
<dbReference type="Proteomes" id="UP000185963">
    <property type="component" value="Unassembled WGS sequence"/>
</dbReference>
<feature type="compositionally biased region" description="Low complexity" evidence="1">
    <location>
        <begin position="1"/>
        <end position="15"/>
    </location>
</feature>
<proteinExistence type="predicted"/>
<dbReference type="EMBL" id="MSKS01000003">
    <property type="protein sequence ID" value="OLO72876.1"/>
    <property type="molecule type" value="Genomic_DNA"/>
</dbReference>
<keyword evidence="2" id="KW-1133">Transmembrane helix</keyword>
<protein>
    <submittedName>
        <fullName evidence="3">Uncharacterized protein</fullName>
    </submittedName>
</protein>
<evidence type="ECO:0000313" key="4">
    <source>
        <dbReference type="Proteomes" id="UP000185963"/>
    </source>
</evidence>
<accession>A0A1Q8WXS4</accession>
<sequence>MSASSSPSSSPLPLAGSQVTGSEEEARAAPDMSARLAPGTAVTTSPEPRRSRALWAGIVMVALACVLLGAGSYAFLASIRVFDVIFQGAGLISWPSVAVVVTGAFLAFVAVVISIVAMVRTRPRTMAAVLVLASLVLPAAAMTAGGHYGTSALKDHTMDQALKYAGRVEPEQADTVLGKVEALGVPIPWRDEIIKTVRSAKDIVS</sequence>
<organism evidence="3 4">
    <name type="scientific">Actinomyces oris</name>
    <dbReference type="NCBI Taxonomy" id="544580"/>
    <lineage>
        <taxon>Bacteria</taxon>
        <taxon>Bacillati</taxon>
        <taxon>Actinomycetota</taxon>
        <taxon>Actinomycetes</taxon>
        <taxon>Actinomycetales</taxon>
        <taxon>Actinomycetaceae</taxon>
        <taxon>Actinomyces</taxon>
    </lineage>
</organism>
<evidence type="ECO:0000313" key="3">
    <source>
        <dbReference type="EMBL" id="OLO72876.1"/>
    </source>
</evidence>
<gene>
    <name evidence="3" type="ORF">BKH20_01185</name>
</gene>
<keyword evidence="2" id="KW-0812">Transmembrane</keyword>
<dbReference type="RefSeq" id="WP_075389611.1">
    <property type="nucleotide sequence ID" value="NZ_MSKS01000003.1"/>
</dbReference>
<keyword evidence="2" id="KW-0472">Membrane</keyword>
<evidence type="ECO:0000256" key="2">
    <source>
        <dbReference type="SAM" id="Phobius"/>
    </source>
</evidence>